<dbReference type="GO" id="GO:0050729">
    <property type="term" value="P:positive regulation of inflammatory response"/>
    <property type="evidence" value="ECO:0007669"/>
    <property type="project" value="Ensembl"/>
</dbReference>
<comment type="subcellular location">
    <subcellularLocation>
        <location evidence="1">Secreted</location>
    </subcellularLocation>
</comment>
<feature type="region of interest" description="Disordered" evidence="4">
    <location>
        <begin position="215"/>
        <end position="251"/>
    </location>
</feature>
<evidence type="ECO:0000256" key="2">
    <source>
        <dbReference type="ARBA" id="ARBA00022514"/>
    </source>
</evidence>
<dbReference type="Pfam" id="PF01291">
    <property type="entry name" value="LIF_OSM"/>
    <property type="match status" value="1"/>
</dbReference>
<dbReference type="GO" id="GO:0008284">
    <property type="term" value="P:positive regulation of cell population proliferation"/>
    <property type="evidence" value="ECO:0007669"/>
    <property type="project" value="Ensembl"/>
</dbReference>
<evidence type="ECO:0000313" key="7">
    <source>
        <dbReference type="RefSeq" id="XP_008054392.1"/>
    </source>
</evidence>
<dbReference type="GO" id="GO:0006955">
    <property type="term" value="P:immune response"/>
    <property type="evidence" value="ECO:0007669"/>
    <property type="project" value="InterPro"/>
</dbReference>
<protein>
    <submittedName>
        <fullName evidence="7">Oncostatin-M</fullName>
    </submittedName>
</protein>
<dbReference type="InterPro" id="IPR039578">
    <property type="entry name" value="OSM"/>
</dbReference>
<dbReference type="GO" id="GO:0046888">
    <property type="term" value="P:negative regulation of hormone secretion"/>
    <property type="evidence" value="ECO:0007669"/>
    <property type="project" value="Ensembl"/>
</dbReference>
<dbReference type="OrthoDB" id="9837363at2759"/>
<dbReference type="GO" id="GO:0008083">
    <property type="term" value="F:growth factor activity"/>
    <property type="evidence" value="ECO:0007669"/>
    <property type="project" value="Ensembl"/>
</dbReference>
<evidence type="ECO:0000256" key="4">
    <source>
        <dbReference type="SAM" id="MobiDB-lite"/>
    </source>
</evidence>
<name>A0A1U7TMY4_CARSF</name>
<gene>
    <name evidence="7" type="primary">OSM</name>
</gene>
<dbReference type="InterPro" id="IPR009079">
    <property type="entry name" value="4_helix_cytokine-like_core"/>
</dbReference>
<feature type="signal peptide" evidence="5">
    <location>
        <begin position="1"/>
        <end position="25"/>
    </location>
</feature>
<dbReference type="AlphaFoldDB" id="A0A1U7TMY4"/>
<feature type="chain" id="PRO_5010556017" evidence="5">
    <location>
        <begin position="26"/>
        <end position="251"/>
    </location>
</feature>
<keyword evidence="5" id="KW-0732">Signal</keyword>
<dbReference type="KEGG" id="csyr:103258532"/>
<dbReference type="InterPro" id="IPR001581">
    <property type="entry name" value="Leukemia_IF/oncostatin"/>
</dbReference>
<evidence type="ECO:0000256" key="5">
    <source>
        <dbReference type="SAM" id="SignalP"/>
    </source>
</evidence>
<dbReference type="GO" id="GO:0005147">
    <property type="term" value="F:oncostatin-M receptor binding"/>
    <property type="evidence" value="ECO:0007669"/>
    <property type="project" value="Ensembl"/>
</dbReference>
<keyword evidence="2" id="KW-0202">Cytokine</keyword>
<dbReference type="Proteomes" id="UP000189704">
    <property type="component" value="Unplaced"/>
</dbReference>
<dbReference type="PANTHER" id="PTHR14261:SF0">
    <property type="entry name" value="ONCOSTATIN-M"/>
    <property type="match status" value="1"/>
</dbReference>
<keyword evidence="3" id="KW-0964">Secreted</keyword>
<dbReference type="Gene3D" id="1.20.1250.10">
    <property type="match status" value="1"/>
</dbReference>
<dbReference type="GO" id="GO:0005615">
    <property type="term" value="C:extracellular space"/>
    <property type="evidence" value="ECO:0007669"/>
    <property type="project" value="UniProtKB-KW"/>
</dbReference>
<dbReference type="RefSeq" id="XP_008054392.1">
    <property type="nucleotide sequence ID" value="XM_008056201.1"/>
</dbReference>
<keyword evidence="6" id="KW-1185">Reference proteome</keyword>
<dbReference type="GO" id="GO:0005125">
    <property type="term" value="F:cytokine activity"/>
    <property type="evidence" value="ECO:0007669"/>
    <property type="project" value="UniProtKB-KW"/>
</dbReference>
<sequence>MRAQLTRRTLLGLVLELLFPSMVLAGNCSVDYPGLLKQLRKQAEYMQDTSRLLDPFMRSQGLDMQGLREHCTESPAAFPSEGVLRGLDRQGFLRSLNASLGRVLHTLAAFQLQLPAAPDLKQPPRPQRHTQDLETQRVALLYLHGLRNNIHCMSQLLGSSSDAAEPPRADLAASPPPTLAPDGFSLKVRACRTLRGFHGFMHSVRRVLGQWNESLSRRRRHSPHRAPRKGAPRTRPSGRGRRLVPRRQRPR</sequence>
<dbReference type="GO" id="GO:0051897">
    <property type="term" value="P:positive regulation of phosphatidylinositol 3-kinase/protein kinase B signal transduction"/>
    <property type="evidence" value="ECO:0007669"/>
    <property type="project" value="Ensembl"/>
</dbReference>
<dbReference type="GO" id="GO:0032740">
    <property type="term" value="P:positive regulation of interleukin-17 production"/>
    <property type="evidence" value="ECO:0007669"/>
    <property type="project" value="Ensembl"/>
</dbReference>
<dbReference type="OMA" id="FMHSVGQ"/>
<evidence type="ECO:0000256" key="3">
    <source>
        <dbReference type="ARBA" id="ARBA00022525"/>
    </source>
</evidence>
<dbReference type="GeneID" id="103258532"/>
<reference evidence="7" key="1">
    <citation type="submission" date="2025-08" db="UniProtKB">
        <authorList>
            <consortium name="RefSeq"/>
        </authorList>
    </citation>
    <scope>IDENTIFICATION</scope>
</reference>
<dbReference type="GO" id="GO:0038165">
    <property type="term" value="P:oncostatin-M-mediated signaling pathway"/>
    <property type="evidence" value="ECO:0007669"/>
    <property type="project" value="Ensembl"/>
</dbReference>
<dbReference type="GO" id="GO:0045944">
    <property type="term" value="P:positive regulation of transcription by RNA polymerase II"/>
    <property type="evidence" value="ECO:0007669"/>
    <property type="project" value="Ensembl"/>
</dbReference>
<dbReference type="STRING" id="1868482.ENSTSYP00000020463"/>
<dbReference type="SUPFAM" id="SSF47266">
    <property type="entry name" value="4-helical cytokines"/>
    <property type="match status" value="1"/>
</dbReference>
<proteinExistence type="predicted"/>
<evidence type="ECO:0000256" key="1">
    <source>
        <dbReference type="ARBA" id="ARBA00004613"/>
    </source>
</evidence>
<dbReference type="GO" id="GO:0043410">
    <property type="term" value="P:positive regulation of MAPK cascade"/>
    <property type="evidence" value="ECO:0007669"/>
    <property type="project" value="Ensembl"/>
</dbReference>
<evidence type="ECO:0000313" key="6">
    <source>
        <dbReference type="Proteomes" id="UP000189704"/>
    </source>
</evidence>
<accession>A0A1U7TMY4</accession>
<dbReference type="CTD" id="5008"/>
<organism evidence="6 7">
    <name type="scientific">Carlito syrichta</name>
    <name type="common">Philippine tarsier</name>
    <name type="synonym">Tarsius syrichta</name>
    <dbReference type="NCBI Taxonomy" id="1868482"/>
    <lineage>
        <taxon>Eukaryota</taxon>
        <taxon>Metazoa</taxon>
        <taxon>Chordata</taxon>
        <taxon>Craniata</taxon>
        <taxon>Vertebrata</taxon>
        <taxon>Euteleostomi</taxon>
        <taxon>Mammalia</taxon>
        <taxon>Eutheria</taxon>
        <taxon>Euarchontoglires</taxon>
        <taxon>Primates</taxon>
        <taxon>Haplorrhini</taxon>
        <taxon>Tarsiiformes</taxon>
        <taxon>Tarsiidae</taxon>
        <taxon>Carlito</taxon>
    </lineage>
</organism>
<feature type="region of interest" description="Disordered" evidence="4">
    <location>
        <begin position="159"/>
        <end position="179"/>
    </location>
</feature>
<feature type="compositionally biased region" description="Basic residues" evidence="4">
    <location>
        <begin position="217"/>
        <end position="251"/>
    </location>
</feature>
<dbReference type="SMART" id="SM00080">
    <property type="entry name" value="LIF_OSM"/>
    <property type="match status" value="1"/>
</dbReference>
<dbReference type="PANTHER" id="PTHR14261">
    <property type="entry name" value="ONCOSTATIN M"/>
    <property type="match status" value="1"/>
</dbReference>